<dbReference type="AlphaFoldDB" id="A0A821L556"/>
<gene>
    <name evidence="1" type="ORF">UJA718_LOCUS38631</name>
</gene>
<feature type="non-terminal residue" evidence="1">
    <location>
        <position position="158"/>
    </location>
</feature>
<sequence>STTSRQVFKSKQLPPYTISEFKYAPMHLRLLNIVFDSIEVDIRLWRSDTTKLITESINNPDNQIFCANVVHIISQMADVLCNASGGLLPLLASATSASHEIELLEYTEGLSPKDALRVLKRVMGLSDLFILGSTANFSELEQEKSMPSGGILRQCLRL</sequence>
<accession>A0A821L556</accession>
<reference evidence="1" key="1">
    <citation type="submission" date="2021-02" db="EMBL/GenBank/DDBJ databases">
        <authorList>
            <person name="Nowell W R."/>
        </authorList>
    </citation>
    <scope>NUCLEOTIDE SEQUENCE</scope>
</reference>
<comment type="caution">
    <text evidence="1">The sequence shown here is derived from an EMBL/GenBank/DDBJ whole genome shotgun (WGS) entry which is preliminary data.</text>
</comment>
<organism evidence="1 2">
    <name type="scientific">Rotaria socialis</name>
    <dbReference type="NCBI Taxonomy" id="392032"/>
    <lineage>
        <taxon>Eukaryota</taxon>
        <taxon>Metazoa</taxon>
        <taxon>Spiralia</taxon>
        <taxon>Gnathifera</taxon>
        <taxon>Rotifera</taxon>
        <taxon>Eurotatoria</taxon>
        <taxon>Bdelloidea</taxon>
        <taxon>Philodinida</taxon>
        <taxon>Philodinidae</taxon>
        <taxon>Rotaria</taxon>
    </lineage>
</organism>
<evidence type="ECO:0000313" key="1">
    <source>
        <dbReference type="EMBL" id="CAF4745760.1"/>
    </source>
</evidence>
<keyword evidence="2" id="KW-1185">Reference proteome</keyword>
<evidence type="ECO:0000313" key="2">
    <source>
        <dbReference type="Proteomes" id="UP000663873"/>
    </source>
</evidence>
<protein>
    <submittedName>
        <fullName evidence="1">Uncharacterized protein</fullName>
    </submittedName>
</protein>
<dbReference type="Proteomes" id="UP000663873">
    <property type="component" value="Unassembled WGS sequence"/>
</dbReference>
<proteinExistence type="predicted"/>
<name>A0A821L556_9BILA</name>
<dbReference type="EMBL" id="CAJOBP010039866">
    <property type="protein sequence ID" value="CAF4745760.1"/>
    <property type="molecule type" value="Genomic_DNA"/>
</dbReference>
<feature type="non-terminal residue" evidence="1">
    <location>
        <position position="1"/>
    </location>
</feature>